<evidence type="ECO:0000256" key="7">
    <source>
        <dbReference type="ARBA" id="ARBA00022771"/>
    </source>
</evidence>
<evidence type="ECO:0000256" key="9">
    <source>
        <dbReference type="ARBA" id="ARBA00022833"/>
    </source>
</evidence>
<dbReference type="EnsemblPlants" id="Zm00001eb250410_T001">
    <property type="protein sequence ID" value="Zm00001eb250410_P001"/>
    <property type="gene ID" value="Zm00001eb250410"/>
</dbReference>
<dbReference type="InParanoid" id="A0A804U8W6"/>
<dbReference type="GO" id="GO:0008270">
    <property type="term" value="F:zinc ion binding"/>
    <property type="evidence" value="ECO:0007669"/>
    <property type="project" value="UniProtKB-KW"/>
</dbReference>
<organism evidence="13 14">
    <name type="scientific">Zea mays</name>
    <name type="common">Maize</name>
    <dbReference type="NCBI Taxonomy" id="4577"/>
    <lineage>
        <taxon>Eukaryota</taxon>
        <taxon>Viridiplantae</taxon>
        <taxon>Streptophyta</taxon>
        <taxon>Embryophyta</taxon>
        <taxon>Tracheophyta</taxon>
        <taxon>Spermatophyta</taxon>
        <taxon>Magnoliopsida</taxon>
        <taxon>Liliopsida</taxon>
        <taxon>Poales</taxon>
        <taxon>Poaceae</taxon>
        <taxon>PACMAD clade</taxon>
        <taxon>Panicoideae</taxon>
        <taxon>Andropogonodae</taxon>
        <taxon>Andropogoneae</taxon>
        <taxon>Tripsacinae</taxon>
        <taxon>Zea</taxon>
    </lineage>
</organism>
<dbReference type="GO" id="GO:0016020">
    <property type="term" value="C:membrane"/>
    <property type="evidence" value="ECO:0007669"/>
    <property type="project" value="UniProtKB-SubCell"/>
</dbReference>
<evidence type="ECO:0000256" key="12">
    <source>
        <dbReference type="SAM" id="Phobius"/>
    </source>
</evidence>
<reference evidence="13" key="2">
    <citation type="submission" date="2019-07" db="EMBL/GenBank/DDBJ databases">
        <authorList>
            <person name="Seetharam A."/>
            <person name="Woodhouse M."/>
            <person name="Cannon E."/>
        </authorList>
    </citation>
    <scope>NUCLEOTIDE SEQUENCE [LARGE SCALE GENOMIC DNA]</scope>
    <source>
        <strain evidence="13">cv. B73</strain>
    </source>
</reference>
<comment type="catalytic activity">
    <reaction evidence="1">
        <text>S-ubiquitinyl-[E2 ubiquitin-conjugating enzyme]-L-cysteine + [acceptor protein]-L-lysine = [E2 ubiquitin-conjugating enzyme]-L-cysteine + N(6)-ubiquitinyl-[acceptor protein]-L-lysine.</text>
        <dbReference type="EC" id="2.3.2.27"/>
    </reaction>
</comment>
<evidence type="ECO:0000256" key="6">
    <source>
        <dbReference type="ARBA" id="ARBA00022723"/>
    </source>
</evidence>
<evidence type="ECO:0000256" key="10">
    <source>
        <dbReference type="ARBA" id="ARBA00022989"/>
    </source>
</evidence>
<dbReference type="Gramene" id="Zm00001eb250410_T001">
    <property type="protein sequence ID" value="Zm00001eb250410_P001"/>
    <property type="gene ID" value="Zm00001eb250410"/>
</dbReference>
<reference evidence="13" key="3">
    <citation type="submission" date="2021-05" db="UniProtKB">
        <authorList>
            <consortium name="EnsemblPlants"/>
        </authorList>
    </citation>
    <scope>IDENTIFICATION</scope>
    <source>
        <strain evidence="13">cv. B73</strain>
    </source>
</reference>
<keyword evidence="6" id="KW-0479">Metal-binding</keyword>
<dbReference type="PANTHER" id="PTHR45977">
    <property type="entry name" value="TARGET OF ERK KINASE MPK-1"/>
    <property type="match status" value="1"/>
</dbReference>
<reference evidence="14" key="1">
    <citation type="journal article" date="2009" name="Science">
        <title>The B73 maize genome: complexity, diversity, and dynamics.</title>
        <authorList>
            <person name="Schnable P.S."/>
            <person name="Ware D."/>
            <person name="Fulton R.S."/>
            <person name="Stein J.C."/>
            <person name="Wei F."/>
            <person name="Pasternak S."/>
            <person name="Liang C."/>
            <person name="Zhang J."/>
            <person name="Fulton L."/>
            <person name="Graves T.A."/>
            <person name="Minx P."/>
            <person name="Reily A.D."/>
            <person name="Courtney L."/>
            <person name="Kruchowski S.S."/>
            <person name="Tomlinson C."/>
            <person name="Strong C."/>
            <person name="Delehaunty K."/>
            <person name="Fronick C."/>
            <person name="Courtney B."/>
            <person name="Rock S.M."/>
            <person name="Belter E."/>
            <person name="Du F."/>
            <person name="Kim K."/>
            <person name="Abbott R.M."/>
            <person name="Cotton M."/>
            <person name="Levy A."/>
            <person name="Marchetto P."/>
            <person name="Ochoa K."/>
            <person name="Jackson S.M."/>
            <person name="Gillam B."/>
            <person name="Chen W."/>
            <person name="Yan L."/>
            <person name="Higginbotham J."/>
            <person name="Cardenas M."/>
            <person name="Waligorski J."/>
            <person name="Applebaum E."/>
            <person name="Phelps L."/>
            <person name="Falcone J."/>
            <person name="Kanchi K."/>
            <person name="Thane T."/>
            <person name="Scimone A."/>
            <person name="Thane N."/>
            <person name="Henke J."/>
            <person name="Wang T."/>
            <person name="Ruppert J."/>
            <person name="Shah N."/>
            <person name="Rotter K."/>
            <person name="Hodges J."/>
            <person name="Ingenthron E."/>
            <person name="Cordes M."/>
            <person name="Kohlberg S."/>
            <person name="Sgro J."/>
            <person name="Delgado B."/>
            <person name="Mead K."/>
            <person name="Chinwalla A."/>
            <person name="Leonard S."/>
            <person name="Crouse K."/>
            <person name="Collura K."/>
            <person name="Kudrna D."/>
            <person name="Currie J."/>
            <person name="He R."/>
            <person name="Angelova A."/>
            <person name="Rajasekar S."/>
            <person name="Mueller T."/>
            <person name="Lomeli R."/>
            <person name="Scara G."/>
            <person name="Ko A."/>
            <person name="Delaney K."/>
            <person name="Wissotski M."/>
            <person name="Lopez G."/>
            <person name="Campos D."/>
            <person name="Braidotti M."/>
            <person name="Ashley E."/>
            <person name="Golser W."/>
            <person name="Kim H."/>
            <person name="Lee S."/>
            <person name="Lin J."/>
            <person name="Dujmic Z."/>
            <person name="Kim W."/>
            <person name="Talag J."/>
            <person name="Zuccolo A."/>
            <person name="Fan C."/>
            <person name="Sebastian A."/>
            <person name="Kramer M."/>
            <person name="Spiegel L."/>
            <person name="Nascimento L."/>
            <person name="Zutavern T."/>
            <person name="Miller B."/>
            <person name="Ambroise C."/>
            <person name="Muller S."/>
            <person name="Spooner W."/>
            <person name="Narechania A."/>
            <person name="Ren L."/>
            <person name="Wei S."/>
            <person name="Kumari S."/>
            <person name="Faga B."/>
            <person name="Levy M.J."/>
            <person name="McMahan L."/>
            <person name="Van Buren P."/>
            <person name="Vaughn M.W."/>
            <person name="Ying K."/>
            <person name="Yeh C.-T."/>
            <person name="Emrich S.J."/>
            <person name="Jia Y."/>
            <person name="Kalyanaraman A."/>
            <person name="Hsia A.-P."/>
            <person name="Barbazuk W.B."/>
            <person name="Baucom R.S."/>
            <person name="Brutnell T.P."/>
            <person name="Carpita N.C."/>
            <person name="Chaparro C."/>
            <person name="Chia J.-M."/>
            <person name="Deragon J.-M."/>
            <person name="Estill J.C."/>
            <person name="Fu Y."/>
            <person name="Jeddeloh J.A."/>
            <person name="Han Y."/>
            <person name="Lee H."/>
            <person name="Li P."/>
            <person name="Lisch D.R."/>
            <person name="Liu S."/>
            <person name="Liu Z."/>
            <person name="Nagel D.H."/>
            <person name="McCann M.C."/>
            <person name="SanMiguel P."/>
            <person name="Myers A.M."/>
            <person name="Nettleton D."/>
            <person name="Nguyen J."/>
            <person name="Penning B.W."/>
            <person name="Ponnala L."/>
            <person name="Schneider K.L."/>
            <person name="Schwartz D.C."/>
            <person name="Sharma A."/>
            <person name="Soderlund C."/>
            <person name="Springer N.M."/>
            <person name="Sun Q."/>
            <person name="Wang H."/>
            <person name="Waterman M."/>
            <person name="Westerman R."/>
            <person name="Wolfgruber T.K."/>
            <person name="Yang L."/>
            <person name="Yu Y."/>
            <person name="Zhang L."/>
            <person name="Zhou S."/>
            <person name="Zhu Q."/>
            <person name="Bennetzen J.L."/>
            <person name="Dawe R.K."/>
            <person name="Jiang J."/>
            <person name="Jiang N."/>
            <person name="Presting G.G."/>
            <person name="Wessler S.R."/>
            <person name="Aluru S."/>
            <person name="Martienssen R.A."/>
            <person name="Clifton S.W."/>
            <person name="McCombie W.R."/>
            <person name="Wing R.A."/>
            <person name="Wilson R.K."/>
        </authorList>
    </citation>
    <scope>NUCLEOTIDE SEQUENCE [LARGE SCALE GENOMIC DNA]</scope>
    <source>
        <strain evidence="14">cv. B73</strain>
    </source>
</reference>
<keyword evidence="7" id="KW-0863">Zinc-finger</keyword>
<accession>A0A804U8W6</accession>
<evidence type="ECO:0000256" key="1">
    <source>
        <dbReference type="ARBA" id="ARBA00000900"/>
    </source>
</evidence>
<keyword evidence="8" id="KW-0833">Ubl conjugation pathway</keyword>
<evidence type="ECO:0000256" key="4">
    <source>
        <dbReference type="ARBA" id="ARBA00022679"/>
    </source>
</evidence>
<sequence length="98" mass="11127">MPLCFCICGYAAQCVLHMVCVAIDIAKHLESANTMFSFLWWLIGLYWVSVGGEVLTRDALHLYWLCIVFLAFDVFLLSSVWFWPASLVLLFVAAFLVS</sequence>
<keyword evidence="5 12" id="KW-0812">Transmembrane</keyword>
<keyword evidence="9" id="KW-0862">Zinc</keyword>
<keyword evidence="11 12" id="KW-0472">Membrane</keyword>
<keyword evidence="10 12" id="KW-1133">Transmembrane helix</keyword>
<evidence type="ECO:0000313" key="14">
    <source>
        <dbReference type="Proteomes" id="UP000007305"/>
    </source>
</evidence>
<name>A0A804U8W6_MAIZE</name>
<dbReference type="Proteomes" id="UP000007305">
    <property type="component" value="Chromosome 5"/>
</dbReference>
<keyword evidence="4" id="KW-0808">Transferase</keyword>
<evidence type="ECO:0000256" key="2">
    <source>
        <dbReference type="ARBA" id="ARBA00004141"/>
    </source>
</evidence>
<evidence type="ECO:0000256" key="11">
    <source>
        <dbReference type="ARBA" id="ARBA00023136"/>
    </source>
</evidence>
<evidence type="ECO:0000313" key="13">
    <source>
        <dbReference type="EnsemblPlants" id="Zm00001eb250410_P001"/>
    </source>
</evidence>
<proteinExistence type="predicted"/>
<comment type="subcellular location">
    <subcellularLocation>
        <location evidence="2">Membrane</location>
        <topology evidence="2">Multi-pass membrane protein</topology>
    </subcellularLocation>
</comment>
<protein>
    <recommendedName>
        <fullName evidence="3">RING-type E3 ubiquitin transferase</fullName>
        <ecNumber evidence="3">2.3.2.27</ecNumber>
    </recommendedName>
</protein>
<feature type="transmembrane region" description="Helical" evidence="12">
    <location>
        <begin position="38"/>
        <end position="55"/>
    </location>
</feature>
<feature type="transmembrane region" description="Helical" evidence="12">
    <location>
        <begin position="62"/>
        <end position="95"/>
    </location>
</feature>
<dbReference type="PANTHER" id="PTHR45977:SF28">
    <property type="entry name" value="OS02G0674700 PROTEIN"/>
    <property type="match status" value="1"/>
</dbReference>
<keyword evidence="14" id="KW-1185">Reference proteome</keyword>
<dbReference type="EC" id="2.3.2.27" evidence="3"/>
<dbReference type="AlphaFoldDB" id="A0A804U8W6"/>
<dbReference type="GO" id="GO:0061630">
    <property type="term" value="F:ubiquitin protein ligase activity"/>
    <property type="evidence" value="ECO:0007669"/>
    <property type="project" value="UniProtKB-EC"/>
</dbReference>
<evidence type="ECO:0000256" key="8">
    <source>
        <dbReference type="ARBA" id="ARBA00022786"/>
    </source>
</evidence>
<evidence type="ECO:0000256" key="3">
    <source>
        <dbReference type="ARBA" id="ARBA00012483"/>
    </source>
</evidence>
<evidence type="ECO:0000256" key="5">
    <source>
        <dbReference type="ARBA" id="ARBA00022692"/>
    </source>
</evidence>